<feature type="compositionally biased region" description="Basic and acidic residues" evidence="3">
    <location>
        <begin position="1"/>
        <end position="10"/>
    </location>
</feature>
<dbReference type="AlphaFoldDB" id="A0AA36I9N2"/>
<comment type="subcellular location">
    <subcellularLocation>
        <location evidence="1">Nucleus</location>
        <location evidence="1">Nucleolus</location>
    </subcellularLocation>
</comment>
<keyword evidence="2" id="KW-0539">Nucleus</keyword>
<feature type="region of interest" description="Disordered" evidence="3">
    <location>
        <begin position="111"/>
        <end position="143"/>
    </location>
</feature>
<evidence type="ECO:0000256" key="1">
    <source>
        <dbReference type="ARBA" id="ARBA00004604"/>
    </source>
</evidence>
<feature type="compositionally biased region" description="Basic and acidic residues" evidence="3">
    <location>
        <begin position="242"/>
        <end position="253"/>
    </location>
</feature>
<feature type="region of interest" description="Disordered" evidence="3">
    <location>
        <begin position="242"/>
        <end position="281"/>
    </location>
</feature>
<dbReference type="InterPro" id="IPR014810">
    <property type="entry name" value="Fcf2_C"/>
</dbReference>
<keyword evidence="6" id="KW-1185">Reference proteome</keyword>
<feature type="region of interest" description="Disordered" evidence="3">
    <location>
        <begin position="1"/>
        <end position="53"/>
    </location>
</feature>
<dbReference type="Pfam" id="PF08698">
    <property type="entry name" value="Fcf2"/>
    <property type="match status" value="1"/>
</dbReference>
<dbReference type="GO" id="GO:0003723">
    <property type="term" value="F:RNA binding"/>
    <property type="evidence" value="ECO:0007669"/>
    <property type="project" value="TreeGrafter"/>
</dbReference>
<feature type="compositionally biased region" description="Acidic residues" evidence="3">
    <location>
        <begin position="26"/>
        <end position="48"/>
    </location>
</feature>
<reference evidence="5" key="1">
    <citation type="submission" date="2023-08" db="EMBL/GenBank/DDBJ databases">
        <authorList>
            <person name="Chen Y."/>
            <person name="Shah S."/>
            <person name="Dougan E. K."/>
            <person name="Thang M."/>
            <person name="Chan C."/>
        </authorList>
    </citation>
    <scope>NUCLEOTIDE SEQUENCE</scope>
</reference>
<feature type="domain" description="Fcf2 pre-rRNA processing C-terminal" evidence="4">
    <location>
        <begin position="146"/>
        <end position="243"/>
    </location>
</feature>
<evidence type="ECO:0000256" key="2">
    <source>
        <dbReference type="ARBA" id="ARBA00023242"/>
    </source>
</evidence>
<dbReference type="InterPro" id="IPR039883">
    <property type="entry name" value="Fcf2/DNTTIP2"/>
</dbReference>
<dbReference type="PANTHER" id="PTHR21686">
    <property type="entry name" value="DEOXYNUCLEOTIDYLTRANSFERASE TERMINAL-INTERACTING PROTEIN 2"/>
    <property type="match status" value="1"/>
</dbReference>
<evidence type="ECO:0000259" key="4">
    <source>
        <dbReference type="Pfam" id="PF08698"/>
    </source>
</evidence>
<evidence type="ECO:0000313" key="6">
    <source>
        <dbReference type="Proteomes" id="UP001178507"/>
    </source>
</evidence>
<comment type="caution">
    <text evidence="5">The sequence shown here is derived from an EMBL/GenBank/DDBJ whole genome shotgun (WGS) entry which is preliminary data.</text>
</comment>
<dbReference type="GO" id="GO:0005730">
    <property type="term" value="C:nucleolus"/>
    <property type="evidence" value="ECO:0007669"/>
    <property type="project" value="UniProtKB-SubCell"/>
</dbReference>
<name>A0AA36I9N2_9DINO</name>
<dbReference type="Proteomes" id="UP001178507">
    <property type="component" value="Unassembled WGS sequence"/>
</dbReference>
<dbReference type="GO" id="GO:0006396">
    <property type="term" value="P:RNA processing"/>
    <property type="evidence" value="ECO:0007669"/>
    <property type="project" value="TreeGrafter"/>
</dbReference>
<organism evidence="5 6">
    <name type="scientific">Effrenium voratum</name>
    <dbReference type="NCBI Taxonomy" id="2562239"/>
    <lineage>
        <taxon>Eukaryota</taxon>
        <taxon>Sar</taxon>
        <taxon>Alveolata</taxon>
        <taxon>Dinophyceae</taxon>
        <taxon>Suessiales</taxon>
        <taxon>Symbiodiniaceae</taxon>
        <taxon>Effrenium</taxon>
    </lineage>
</organism>
<evidence type="ECO:0000256" key="3">
    <source>
        <dbReference type="SAM" id="MobiDB-lite"/>
    </source>
</evidence>
<proteinExistence type="predicted"/>
<dbReference type="EMBL" id="CAUJNA010001001">
    <property type="protein sequence ID" value="CAJ1383287.1"/>
    <property type="molecule type" value="Genomic_DNA"/>
</dbReference>
<evidence type="ECO:0000313" key="5">
    <source>
        <dbReference type="EMBL" id="CAJ1383287.1"/>
    </source>
</evidence>
<sequence>MAKHGGREAQEAPEGQMEPKVKEEASADDDEEGEEEEAEEEEDPEVDMEAIAQRAVDHALKLAARKSEAIKLDTGLREEELYLPAPEAFNTASLPGRFQHSTADLCRQSAVQAPNISPRAEREQRGAPVRPVDDAKERRAELRRQKEEKLDKWFGLPKHKMTPELEKELKALRLRANFDPKRFYKANDRQELPKYFTIATEVGGGMAPVGLNTKTQEVSAHSGRSFLDTLIRDEKVQEWTQKKLAERRDKDIAAVHSGHGKRGRDANSTRRGGAWKKRRKG</sequence>
<feature type="compositionally biased region" description="Basic and acidic residues" evidence="3">
    <location>
        <begin position="119"/>
        <end position="143"/>
    </location>
</feature>
<protein>
    <recommendedName>
        <fullName evidence="4">Fcf2 pre-rRNA processing C-terminal domain-containing protein</fullName>
    </recommendedName>
</protein>
<dbReference type="PANTHER" id="PTHR21686:SF12">
    <property type="entry name" value="DEOXYNUCLEOTIDYLTRANSFERASE TERMINAL-INTERACTING PROTEIN 2"/>
    <property type="match status" value="1"/>
</dbReference>
<gene>
    <name evidence="5" type="ORF">EVOR1521_LOCUS10445</name>
</gene>
<accession>A0AA36I9N2</accession>